<proteinExistence type="predicted"/>
<dbReference type="Proteomes" id="UP000035681">
    <property type="component" value="Unplaced"/>
</dbReference>
<protein>
    <submittedName>
        <fullName evidence="3 4">Uncharacterized protein</fullName>
    </submittedName>
</protein>
<evidence type="ECO:0000256" key="1">
    <source>
        <dbReference type="SAM" id="MobiDB-lite"/>
    </source>
</evidence>
<dbReference type="AlphaFoldDB" id="A0A0K0EAX8"/>
<dbReference type="WBParaSite" id="SSTP_0000665300.1">
    <property type="protein sequence ID" value="SSTP_0000665300.1"/>
    <property type="gene ID" value="SSTP_0000665300"/>
</dbReference>
<evidence type="ECO:0000313" key="3">
    <source>
        <dbReference type="WBParaSite" id="SSTP_0000665300.1"/>
    </source>
</evidence>
<feature type="region of interest" description="Disordered" evidence="1">
    <location>
        <begin position="529"/>
        <end position="550"/>
    </location>
</feature>
<organism evidence="3">
    <name type="scientific">Strongyloides stercoralis</name>
    <name type="common">Threadworm</name>
    <dbReference type="NCBI Taxonomy" id="6248"/>
    <lineage>
        <taxon>Eukaryota</taxon>
        <taxon>Metazoa</taxon>
        <taxon>Ecdysozoa</taxon>
        <taxon>Nematoda</taxon>
        <taxon>Chromadorea</taxon>
        <taxon>Rhabditida</taxon>
        <taxon>Tylenchina</taxon>
        <taxon>Panagrolaimomorpha</taxon>
        <taxon>Strongyloidoidea</taxon>
        <taxon>Strongyloididae</taxon>
        <taxon>Strongyloides</taxon>
    </lineage>
</organism>
<sequence>MNKLEPFKSKSLISFKKWIKKFEFAIDMAFATENSENLEYLKFSYLGEFLEETNKKRLKKFNILLDDINYHFESFVHNTTELTNIPRSVLLGKTEVDYTNDENLKIQSYERSIQRWAKVKFIDTLPKNIEKELEQFVDSLSLLDLKNVASSLISQEKSFHSETIDIEVFSNSSDRKICHDDLKETSLNTSATNLQNEAQCSSFSNLNITQKPTKFGLSLTPRNITTWFKFSIIIILCCSTILASDRIKDCNNKSLPIWKMPVPNLISCYKSELWHLEWRYVYHTSDAGCEGKLTLLGVNKHYVLRLRDFSNKILFKTPIIKEHCGETVRVLSQGYLTQLEDSIWTKNIIPDNVSDSPIKYPANMKPSIRGIGTQIILYTEKSTFFNVNASEWDEIFNIHFKSQYTNINKIDSFRIITIEKIQQWVKPVFVHFCHKFVDEYENVNTTTNLSKKSWFLTGLKLKSRIKNEILENIRKNFRLENTKNCIEFLDQIGKSLFIEKVVADNYGNYRREGIHTICRENEAMIGDSNQRFNDNQFTTPTKSPTKKKSRITEIEDEDFVTPQRTILDRGFRGLESKGTQCFANSKYVDSGAHESAAEFLLHMPSVFKMRFPNAIAMLTHTKE</sequence>
<keyword evidence="2" id="KW-1185">Reference proteome</keyword>
<name>A0A0K0EAX8_STRER</name>
<accession>A0A0K0EAX8</accession>
<reference evidence="3" key="1">
    <citation type="submission" date="2015-08" db="UniProtKB">
        <authorList>
            <consortium name="WormBaseParasite"/>
        </authorList>
    </citation>
    <scope>IDENTIFICATION</scope>
</reference>
<dbReference type="WBParaSite" id="TCONS_00016115.p1">
    <property type="protein sequence ID" value="TCONS_00016115.p1"/>
    <property type="gene ID" value="XLOC_010766"/>
</dbReference>
<evidence type="ECO:0000313" key="2">
    <source>
        <dbReference type="Proteomes" id="UP000035681"/>
    </source>
</evidence>
<evidence type="ECO:0000313" key="4">
    <source>
        <dbReference type="WBParaSite" id="TCONS_00016115.p1"/>
    </source>
</evidence>